<name>A0A3N0CTC6_9ACTN</name>
<sequence>MSRARHHLLDIYETYVYRTTTAKQWSKLRKLRPFLDEKAPGSAGFTQFVTWNPDGPGLVEPHIVVWINLKQHTSQGSLINTAAHEAAHAAGMLFEHLGHQIGSHDEPHAYLVGWLTEWLLDGLTVSAPD</sequence>
<protein>
    <submittedName>
        <fullName evidence="1">Uncharacterized protein</fullName>
    </submittedName>
</protein>
<evidence type="ECO:0000313" key="1">
    <source>
        <dbReference type="EMBL" id="RNL66256.1"/>
    </source>
</evidence>
<dbReference type="EMBL" id="RJSE01000001">
    <property type="protein sequence ID" value="RNL66256.1"/>
    <property type="molecule type" value="Genomic_DNA"/>
</dbReference>
<accession>A0A3N0CTC6</accession>
<organism evidence="1 2">
    <name type="scientific">Nocardioides marmoriginsengisoli</name>
    <dbReference type="NCBI Taxonomy" id="661483"/>
    <lineage>
        <taxon>Bacteria</taxon>
        <taxon>Bacillati</taxon>
        <taxon>Actinomycetota</taxon>
        <taxon>Actinomycetes</taxon>
        <taxon>Propionibacteriales</taxon>
        <taxon>Nocardioidaceae</taxon>
        <taxon>Nocardioides</taxon>
    </lineage>
</organism>
<dbReference type="Proteomes" id="UP000267128">
    <property type="component" value="Unassembled WGS sequence"/>
</dbReference>
<keyword evidence="2" id="KW-1185">Reference proteome</keyword>
<dbReference type="AlphaFoldDB" id="A0A3N0CTC6"/>
<comment type="caution">
    <text evidence="1">The sequence shown here is derived from an EMBL/GenBank/DDBJ whole genome shotgun (WGS) entry which is preliminary data.</text>
</comment>
<proteinExistence type="predicted"/>
<evidence type="ECO:0000313" key="2">
    <source>
        <dbReference type="Proteomes" id="UP000267128"/>
    </source>
</evidence>
<dbReference type="RefSeq" id="WP_123225701.1">
    <property type="nucleotide sequence ID" value="NZ_RJSE01000001.1"/>
</dbReference>
<reference evidence="1 2" key="1">
    <citation type="submission" date="2018-11" db="EMBL/GenBank/DDBJ databases">
        <authorList>
            <person name="Li F."/>
        </authorList>
    </citation>
    <scope>NUCLEOTIDE SEQUENCE [LARGE SCALE GENOMIC DNA]</scope>
    <source>
        <strain evidence="1 2">Gsoil 097</strain>
    </source>
</reference>
<gene>
    <name evidence="1" type="ORF">EFK50_01115</name>
</gene>